<feature type="compositionally biased region" description="Low complexity" evidence="1">
    <location>
        <begin position="855"/>
        <end position="877"/>
    </location>
</feature>
<feature type="domain" description="Mub B2-like" evidence="3">
    <location>
        <begin position="328"/>
        <end position="417"/>
    </location>
</feature>
<keyword evidence="2" id="KW-1133">Transmembrane helix</keyword>
<proteinExistence type="predicted"/>
<evidence type="ECO:0000313" key="4">
    <source>
        <dbReference type="EMBL" id="MBU9694473.1"/>
    </source>
</evidence>
<dbReference type="InterPro" id="IPR041495">
    <property type="entry name" value="Mub_B2"/>
</dbReference>
<name>A0ABS6IT33_9LACO</name>
<evidence type="ECO:0000259" key="3">
    <source>
        <dbReference type="Pfam" id="PF17966"/>
    </source>
</evidence>
<feature type="region of interest" description="Disordered" evidence="1">
    <location>
        <begin position="903"/>
        <end position="924"/>
    </location>
</feature>
<accession>A0ABS6IT33</accession>
<protein>
    <recommendedName>
        <fullName evidence="3">Mub B2-like domain-containing protein</fullName>
    </recommendedName>
</protein>
<feature type="domain" description="Mub B2-like" evidence="3">
    <location>
        <begin position="232"/>
        <end position="323"/>
    </location>
</feature>
<dbReference type="Pfam" id="PF17966">
    <property type="entry name" value="Muc_B2"/>
    <property type="match status" value="8"/>
</dbReference>
<evidence type="ECO:0000313" key="5">
    <source>
        <dbReference type="Proteomes" id="UP001196248"/>
    </source>
</evidence>
<feature type="domain" description="Mub B2-like" evidence="3">
    <location>
        <begin position="420"/>
        <end position="515"/>
    </location>
</feature>
<dbReference type="Gene3D" id="2.60.40.4300">
    <property type="match status" value="8"/>
</dbReference>
<feature type="region of interest" description="Disordered" evidence="1">
    <location>
        <begin position="797"/>
        <end position="877"/>
    </location>
</feature>
<feature type="domain" description="Mub B2-like" evidence="3">
    <location>
        <begin position="518"/>
        <end position="609"/>
    </location>
</feature>
<dbReference type="EMBL" id="JAHPJJ010000002">
    <property type="protein sequence ID" value="MBU9694473.1"/>
    <property type="molecule type" value="Genomic_DNA"/>
</dbReference>
<keyword evidence="2" id="KW-0472">Membrane</keyword>
<dbReference type="Proteomes" id="UP001196248">
    <property type="component" value="Unassembled WGS sequence"/>
</dbReference>
<comment type="caution">
    <text evidence="4">The sequence shown here is derived from an EMBL/GenBank/DDBJ whole genome shotgun (WGS) entry which is preliminary data.</text>
</comment>
<keyword evidence="5" id="KW-1185">Reference proteome</keyword>
<dbReference type="RefSeq" id="WP_178695959.1">
    <property type="nucleotide sequence ID" value="NZ_JAHPJJ010000002.1"/>
</dbReference>
<feature type="domain" description="Mub B2-like" evidence="3">
    <location>
        <begin position="708"/>
        <end position="801"/>
    </location>
</feature>
<evidence type="ECO:0000256" key="1">
    <source>
        <dbReference type="SAM" id="MobiDB-lite"/>
    </source>
</evidence>
<evidence type="ECO:0000256" key="2">
    <source>
        <dbReference type="SAM" id="Phobius"/>
    </source>
</evidence>
<feature type="compositionally biased region" description="Polar residues" evidence="1">
    <location>
        <begin position="910"/>
        <end position="921"/>
    </location>
</feature>
<feature type="domain" description="Mub B2-like" evidence="3">
    <location>
        <begin position="41"/>
        <end position="135"/>
    </location>
</feature>
<reference evidence="4 5" key="1">
    <citation type="submission" date="2021-06" db="EMBL/GenBank/DDBJ databases">
        <title>Limosilactobacillus angelus sp. nov., isolated from the human vagina.</title>
        <authorList>
            <person name="Chen Y.-S."/>
        </authorList>
    </citation>
    <scope>NUCLEOTIDE SEQUENCE [LARGE SCALE GENOMIC DNA]</scope>
    <source>
        <strain evidence="4 5">P5L02</strain>
    </source>
</reference>
<feature type="domain" description="Mub B2-like" evidence="3">
    <location>
        <begin position="138"/>
        <end position="230"/>
    </location>
</feature>
<organism evidence="4 5">
    <name type="scientific">Limosilactobacillus portuensis</name>
    <dbReference type="NCBI Taxonomy" id="2742601"/>
    <lineage>
        <taxon>Bacteria</taxon>
        <taxon>Bacillati</taxon>
        <taxon>Bacillota</taxon>
        <taxon>Bacilli</taxon>
        <taxon>Lactobacillales</taxon>
        <taxon>Lactobacillaceae</taxon>
        <taxon>Limosilactobacillus</taxon>
    </lineage>
</organism>
<feature type="domain" description="Mub B2-like" evidence="3">
    <location>
        <begin position="612"/>
        <end position="703"/>
    </location>
</feature>
<gene>
    <name evidence="4" type="ORF">KSL82_00800</name>
</gene>
<sequence>MDEILNYLPAGLEIVGNQPQEFEVTGEPLQSISVYVRHIIEEKTESKDVEQIIYGHYGTNKEILNHQVVTFTRVVRYDKYTNQLVVVQDWQPSLTFQDYTVVPKDGFSANQSVVKGTTVNSDSNTVTIDVMMKKNEVRTETNTVTRTIILYLPDGTTREIVQTVVFTGNIITNPWTNETTYGEWTTDKDSFDSYQAGEIDGVMPDRTEISQVTVKPGTNSWIEEIKYPQNEVTTETRDVTRTIKLILPDGNTKYVRQTVTFTRQVIKKANGEVVYGEWDQPGKMFDDYYPAEIDGKKPDKTYIPREVANPDTKDYEVEVRYEAAYSITTEEKVINRVIYLHHPNGTVEPIKHSVTVTREVRTNLQTGENEYGDWTRAHFAEFVVPPVEGHAPDTERFDSVEVDGETGDLEHHVNYLAHEVNSETKTVNRIIKIAMPDGTLQTIIQTVTFVKHVTKHPVNGEIISETEWVVDGDSVWDEFTTPALDGYTPDITKLDAVTPDADTEDKHIYISYRENKVETSDKTINRVIKLILPDGTVKEIPQTVTFTYEKVINPWTGEIISEGWRQSELSFNEQEIPEIDGKKPSVSVVPELTVTPDTEDSVVEVRYEAAYSTATEEKTVNRVIHLHHPNGKVEKVNHTVTLTREVKTNLQTGEKEYGEWSTGQFAEFIVPTVEGHVPNIEKIELMEVNGETEDQIHHVNYLAHQIDANTKTVNRVIKVTMPDGTVKTITQTVTFVKHTTKHPINGEIISETEWQVDGNGTWAEFIPEKVDGYTPSQEKVEAVTPDVNTENVLVEISYKQNEKPTDPVVPGEPTDPDTPDKPITPDTPDKPVSPEQPGNSNGPIDADKPAGSDTSANSGNSGQQGNENSASATTSTVNAAAPATVQLTSAAISEQVNVKEVDNNVKKTSQDNQQLPQTGEKQSPGLITGTMLVLVNLLLQLLTFGLVKKKGKTE</sequence>
<feature type="transmembrane region" description="Helical" evidence="2">
    <location>
        <begin position="926"/>
        <end position="947"/>
    </location>
</feature>
<keyword evidence="2" id="KW-0812">Transmembrane</keyword>